<dbReference type="Proteomes" id="UP000636010">
    <property type="component" value="Unassembled WGS sequence"/>
</dbReference>
<dbReference type="PROSITE" id="PS51257">
    <property type="entry name" value="PROKAR_LIPOPROTEIN"/>
    <property type="match status" value="1"/>
</dbReference>
<reference evidence="2" key="1">
    <citation type="journal article" date="2019" name="Int. J. Syst. Evol. Microbiol.">
        <title>The Global Catalogue of Microorganisms (GCM) 10K type strain sequencing project: providing services to taxonomists for standard genome sequencing and annotation.</title>
        <authorList>
            <consortium name="The Broad Institute Genomics Platform"/>
            <consortium name="The Broad Institute Genome Sequencing Center for Infectious Disease"/>
            <person name="Wu L."/>
            <person name="Ma J."/>
        </authorList>
    </citation>
    <scope>NUCLEOTIDE SEQUENCE [LARGE SCALE GENOMIC DNA]</scope>
    <source>
        <strain evidence="2">CGMCC 1.10832</strain>
    </source>
</reference>
<organism evidence="1 2">
    <name type="scientific">Marivirga lumbricoides</name>
    <dbReference type="NCBI Taxonomy" id="1046115"/>
    <lineage>
        <taxon>Bacteria</taxon>
        <taxon>Pseudomonadati</taxon>
        <taxon>Bacteroidota</taxon>
        <taxon>Cytophagia</taxon>
        <taxon>Cytophagales</taxon>
        <taxon>Marivirgaceae</taxon>
        <taxon>Marivirga</taxon>
    </lineage>
</organism>
<evidence type="ECO:0000313" key="2">
    <source>
        <dbReference type="Proteomes" id="UP000636010"/>
    </source>
</evidence>
<dbReference type="Pfam" id="PF07661">
    <property type="entry name" value="MORN_2"/>
    <property type="match status" value="4"/>
</dbReference>
<name>A0ABQ1N5S8_9BACT</name>
<gene>
    <name evidence="1" type="ORF">GCM10011506_44730</name>
</gene>
<keyword evidence="2" id="KW-1185">Reference proteome</keyword>
<accession>A0ABQ1N5S8</accession>
<dbReference type="EMBL" id="BMEC01000019">
    <property type="protein sequence ID" value="GGC54143.1"/>
    <property type="molecule type" value="Genomic_DNA"/>
</dbReference>
<evidence type="ECO:0008006" key="3">
    <source>
        <dbReference type="Google" id="ProtNLM"/>
    </source>
</evidence>
<comment type="caution">
    <text evidence="1">The sequence shown here is derived from an EMBL/GenBank/DDBJ whole genome shotgun (WGS) entry which is preliminary data.</text>
</comment>
<sequence>MKNLLKISLLLFVLSSCNFKPEESAKKVEKDPYTEYQYYTDGKVKAEIHIDNLKRFHGEVKKFYPDGKLKTLVTYDHGVTLNSKQYYENGKLEMEFPYKEGKKHGKRSKYWESGKIKSVLEYRNGEPIAGLKEYKESGKEVTAYPSLKIEQINQLSNNGKYYIDVYFSSNPQKGTYYIGELQNGLIPADAEKINSIKGGKGRIVLNAIPSHYNMKKLNIIGRFKTGYGSIYITEATFNL</sequence>
<proteinExistence type="predicted"/>
<dbReference type="SUPFAM" id="SSF82185">
    <property type="entry name" value="Histone H3 K4-specific methyltransferase SET7/9 N-terminal domain"/>
    <property type="match status" value="1"/>
</dbReference>
<dbReference type="InterPro" id="IPR011652">
    <property type="entry name" value="MORN_2"/>
</dbReference>
<dbReference type="Gene3D" id="3.90.930.1">
    <property type="match status" value="1"/>
</dbReference>
<evidence type="ECO:0000313" key="1">
    <source>
        <dbReference type="EMBL" id="GGC54143.1"/>
    </source>
</evidence>
<dbReference type="RefSeq" id="WP_188467576.1">
    <property type="nucleotide sequence ID" value="NZ_BAABHU010000019.1"/>
</dbReference>
<protein>
    <recommendedName>
        <fullName evidence="3">Toxin-antitoxin system YwqK family antitoxin</fullName>
    </recommendedName>
</protein>